<dbReference type="Proteomes" id="UP000037460">
    <property type="component" value="Unassembled WGS sequence"/>
</dbReference>
<dbReference type="OrthoDB" id="423533at2759"/>
<dbReference type="PROSITE" id="PS50918">
    <property type="entry name" value="WWE"/>
    <property type="match status" value="1"/>
</dbReference>
<dbReference type="Pfam" id="PF01129">
    <property type="entry name" value="ART"/>
    <property type="match status" value="1"/>
</dbReference>
<dbReference type="GO" id="GO:0008270">
    <property type="term" value="F:zinc ion binding"/>
    <property type="evidence" value="ECO:0007669"/>
    <property type="project" value="InterPro"/>
</dbReference>
<reference evidence="9" key="1">
    <citation type="journal article" date="2015" name="PLoS Genet.">
        <title>Genome Sequence and Transcriptome Analyses of Chrysochromulina tobin: Metabolic Tools for Enhanced Algal Fitness in the Prominent Order Prymnesiales (Haptophyceae).</title>
        <authorList>
            <person name="Hovde B.T."/>
            <person name="Deodato C.R."/>
            <person name="Hunsperger H.M."/>
            <person name="Ryken S.A."/>
            <person name="Yost W."/>
            <person name="Jha R.K."/>
            <person name="Patterson J."/>
            <person name="Monnat R.J. Jr."/>
            <person name="Barlow S.B."/>
            <person name="Starkenburg S.R."/>
            <person name="Cattolico R.A."/>
        </authorList>
    </citation>
    <scope>NUCLEOTIDE SEQUENCE</scope>
    <source>
        <strain evidence="9">CCMP291</strain>
    </source>
</reference>
<evidence type="ECO:0000259" key="7">
    <source>
        <dbReference type="PROSITE" id="PS50918"/>
    </source>
</evidence>
<dbReference type="Pfam" id="PF02825">
    <property type="entry name" value="WWE"/>
    <property type="match status" value="2"/>
</dbReference>
<protein>
    <recommendedName>
        <fullName evidence="6">NAD(P)(+)--arginine ADP-ribosyltransferase</fullName>
        <ecNumber evidence="6">2.4.2.31</ecNumber>
    </recommendedName>
    <alternativeName>
        <fullName evidence="6">Mono(ADP-ribosyl)transferase</fullName>
    </alternativeName>
</protein>
<evidence type="ECO:0000256" key="5">
    <source>
        <dbReference type="ARBA" id="ARBA00047597"/>
    </source>
</evidence>
<sequence>MPGSCQAELLAELLAEDERDLLDHQSDEELKHSLFTVATSKLKKKHRDDFEARGFQLNDPESEGFLRYAEPTAIAKSDLSNRALCVDVYTSESLHVEPTPAKRKVKMIQQITAAWEQNKDGATPPHKRGVCSEANYKVFTDAGVALEDAQCCVFALSFYTGSGSNQASRGASLQVRKGNMMMNNEGEVSEYLDKYNHIIYFLSMALRNLPYYWGYCVRYITLNDDTAAIYEPGSVITWMQFSSTKKGSEAASSFRGRNCKFIIWSIKGRHIARFSNYAAEEDEVLFTPFTRLLVIKREHSDGHYVIHLREVELGLTTKGLPLLWVDDNILGKEFEMKAMMEEAMVKAGREIKYILKPSTHLALAFLESWFGLQVRKNGHFRVISDMGRPREPEGTHAGAILAREIWGLKLSVPIMIFTSNASAGLSKVGEKAPNVTARVLTSPEKGKPKANEVLITHSHKAAFAFCSFEGAASSVSSPAAWSWLDDGDRWKPYEGALAASIEAAFGDAKRVTVDLHAVSTGARVSGKHSSTYVINFDEMMQYNMSTKFGRPVRREVPADPAVDGTWEWQDTDSSWKAYHPSACGQIALARRAGRQGTLLYAGRWNYWVDFSRSVQSNMSTHKERPIRHRA</sequence>
<evidence type="ECO:0000256" key="2">
    <source>
        <dbReference type="ARBA" id="ARBA00022676"/>
    </source>
</evidence>
<organism evidence="8 9">
    <name type="scientific">Chrysochromulina tobinii</name>
    <dbReference type="NCBI Taxonomy" id="1460289"/>
    <lineage>
        <taxon>Eukaryota</taxon>
        <taxon>Haptista</taxon>
        <taxon>Haptophyta</taxon>
        <taxon>Prymnesiophyceae</taxon>
        <taxon>Prymnesiales</taxon>
        <taxon>Chrysochromulinaceae</taxon>
        <taxon>Chrysochromulina</taxon>
    </lineage>
</organism>
<dbReference type="SUPFAM" id="SSF117839">
    <property type="entry name" value="WWE domain"/>
    <property type="match status" value="2"/>
</dbReference>
<dbReference type="Gene3D" id="3.30.720.50">
    <property type="match status" value="2"/>
</dbReference>
<dbReference type="EC" id="2.4.2.31" evidence="6"/>
<dbReference type="EMBL" id="JWZX01003311">
    <property type="protein sequence ID" value="KOO22087.1"/>
    <property type="molecule type" value="Genomic_DNA"/>
</dbReference>
<keyword evidence="6" id="KW-0521">NADP</keyword>
<accession>A0A0M0J6X6</accession>
<evidence type="ECO:0000313" key="8">
    <source>
        <dbReference type="EMBL" id="KOO22087.1"/>
    </source>
</evidence>
<evidence type="ECO:0000256" key="6">
    <source>
        <dbReference type="RuleBase" id="RU361228"/>
    </source>
</evidence>
<dbReference type="GO" id="GO:0106274">
    <property type="term" value="F:NAD+-protein-arginine ADP-ribosyltransferase activity"/>
    <property type="evidence" value="ECO:0007669"/>
    <property type="project" value="UniProtKB-EC"/>
</dbReference>
<dbReference type="InterPro" id="IPR000768">
    <property type="entry name" value="ART"/>
</dbReference>
<keyword evidence="6" id="KW-0520">NAD</keyword>
<evidence type="ECO:0000256" key="3">
    <source>
        <dbReference type="ARBA" id="ARBA00022679"/>
    </source>
</evidence>
<comment type="similarity">
    <text evidence="1 6">Belongs to the Arg-specific ADP-ribosyltransferase family.</text>
</comment>
<dbReference type="AlphaFoldDB" id="A0A0M0J6X6"/>
<keyword evidence="3 6" id="KW-0808">Transferase</keyword>
<gene>
    <name evidence="8" type="ORF">Ctob_002564</name>
</gene>
<dbReference type="InterPro" id="IPR018123">
    <property type="entry name" value="WWE-dom_subgr"/>
</dbReference>
<dbReference type="SUPFAM" id="SSF56399">
    <property type="entry name" value="ADP-ribosylation"/>
    <property type="match status" value="1"/>
</dbReference>
<dbReference type="GO" id="GO:0016779">
    <property type="term" value="F:nucleotidyltransferase activity"/>
    <property type="evidence" value="ECO:0007669"/>
    <property type="project" value="UniProtKB-KW"/>
</dbReference>
<evidence type="ECO:0000256" key="1">
    <source>
        <dbReference type="ARBA" id="ARBA00009558"/>
    </source>
</evidence>
<comment type="caution">
    <text evidence="8">The sequence shown here is derived from an EMBL/GenBank/DDBJ whole genome shotgun (WGS) entry which is preliminary data.</text>
</comment>
<evidence type="ECO:0000313" key="9">
    <source>
        <dbReference type="Proteomes" id="UP000037460"/>
    </source>
</evidence>
<dbReference type="InterPro" id="IPR037197">
    <property type="entry name" value="WWE_dom_sf"/>
</dbReference>
<keyword evidence="2 6" id="KW-0328">Glycosyltransferase</keyword>
<dbReference type="InterPro" id="IPR004170">
    <property type="entry name" value="WWE_dom"/>
</dbReference>
<evidence type="ECO:0000256" key="4">
    <source>
        <dbReference type="ARBA" id="ARBA00022695"/>
    </source>
</evidence>
<name>A0A0M0J6X6_9EUKA</name>
<feature type="domain" description="WWE" evidence="7">
    <location>
        <begin position="467"/>
        <end position="554"/>
    </location>
</feature>
<dbReference type="SMART" id="SM00678">
    <property type="entry name" value="WWE"/>
    <property type="match status" value="1"/>
</dbReference>
<keyword evidence="4" id="KW-0548">Nucleotidyltransferase</keyword>
<proteinExistence type="inferred from homology"/>
<comment type="catalytic activity">
    <reaction evidence="5 6">
        <text>L-arginyl-[protein] + NAD(+) = N(omega)-(ADP-D-ribosyl)-L-arginyl-[protein] + nicotinamide + H(+)</text>
        <dbReference type="Rhea" id="RHEA:19149"/>
        <dbReference type="Rhea" id="RHEA-COMP:10532"/>
        <dbReference type="Rhea" id="RHEA-COMP:15087"/>
        <dbReference type="ChEBI" id="CHEBI:15378"/>
        <dbReference type="ChEBI" id="CHEBI:17154"/>
        <dbReference type="ChEBI" id="CHEBI:29965"/>
        <dbReference type="ChEBI" id="CHEBI:57540"/>
        <dbReference type="ChEBI" id="CHEBI:142554"/>
        <dbReference type="EC" id="2.4.2.31"/>
    </reaction>
</comment>
<keyword evidence="9" id="KW-1185">Reference proteome</keyword>
<dbReference type="Gene3D" id="3.90.176.10">
    <property type="entry name" value="Toxin ADP-ribosyltransferase, Chain A, domain 1"/>
    <property type="match status" value="1"/>
</dbReference>